<dbReference type="SUPFAM" id="SSF51338">
    <property type="entry name" value="Composite domain of metallo-dependent hydrolases"/>
    <property type="match status" value="1"/>
</dbReference>
<feature type="chain" id="PRO_5026926844" evidence="1">
    <location>
        <begin position="38"/>
        <end position="616"/>
    </location>
</feature>
<dbReference type="SUPFAM" id="SSF51556">
    <property type="entry name" value="Metallo-dependent hydrolases"/>
    <property type="match status" value="1"/>
</dbReference>
<gene>
    <name evidence="3" type="ORF">AVDCRST_MAG56-7350</name>
</gene>
<organism evidence="3">
    <name type="scientific">uncultured Cytophagales bacterium</name>
    <dbReference type="NCBI Taxonomy" id="158755"/>
    <lineage>
        <taxon>Bacteria</taxon>
        <taxon>Pseudomonadati</taxon>
        <taxon>Bacteroidota</taxon>
        <taxon>Sphingobacteriia</taxon>
        <taxon>Sphingobacteriales</taxon>
        <taxon>environmental samples</taxon>
    </lineage>
</organism>
<feature type="domain" description="Amidohydrolase 3" evidence="2">
    <location>
        <begin position="92"/>
        <end position="581"/>
    </location>
</feature>
<sequence>MTPRVTSTVPSLLRAATAGARNAGLVLLLLLSGFAHAQTGRAAKADLIIRNGKILTLDEGQAEASAVAIRDGKFVRVGTDKDVMAYRGAQTRVIDAGGRRIVPGLNDSHIHVIRGGRFYNLELRWDGVKSLKAGLDMIREQAKRTPAGQWVRVVGGWSEYQFAERRLPTLEEINEVAPNTPVFVLCLYGKAFLNKAALAAAGITRDAPNPPGGLIDKDEHGEPTGLLVAEPNAFILYSTLAKGPVLSFEDQLNSTRQFMRDLNRFGLTSAVDAGGGFQNYPDDYATTDTLARRGQLTLRIPYYLFAQKGGQELQDYGKWIALADLDHQDGKLLEQGYSLEGGGENLVAAGADFENFRVGRPQLAPGMEGQLKEVVGLLVKNRWPFRLHATYDESITRFLDVLEAVHAETPFNGLRWYFDHAETVSEQNLRRVKALGGGIAVQNRMSFQGESFVSRYGRGAAQATPPFRRMIEMGIPVAMGTDATRVSSYNPWVALHWLVTGKTLGGTALYPKENLLDRTQALRLYTLGSAALTGEADVKGAIKAGQLADLAMLTADYLSVPEDDIPGIESVLTLLGGKVVYGKGEYEKLAPPPLPVSPAWSPAAAYNGWGGAPKGQ</sequence>
<feature type="signal peptide" evidence="1">
    <location>
        <begin position="1"/>
        <end position="37"/>
    </location>
</feature>
<evidence type="ECO:0000256" key="1">
    <source>
        <dbReference type="SAM" id="SignalP"/>
    </source>
</evidence>
<reference evidence="3" key="1">
    <citation type="submission" date="2020-02" db="EMBL/GenBank/DDBJ databases">
        <authorList>
            <person name="Meier V. D."/>
        </authorList>
    </citation>
    <scope>NUCLEOTIDE SEQUENCE</scope>
    <source>
        <strain evidence="3">AVDCRST_MAG56</strain>
    </source>
</reference>
<dbReference type="Gene3D" id="2.30.40.10">
    <property type="entry name" value="Urease, subunit C, domain 1"/>
    <property type="match status" value="1"/>
</dbReference>
<accession>A0A6J4LCP8</accession>
<dbReference type="EMBL" id="CADCTQ010000616">
    <property type="protein sequence ID" value="CAA9329681.1"/>
    <property type="molecule type" value="Genomic_DNA"/>
</dbReference>
<protein>
    <submittedName>
        <fullName evidence="3">Exoenzymes regulatory protein AepA</fullName>
    </submittedName>
</protein>
<dbReference type="InterPro" id="IPR033932">
    <property type="entry name" value="YtcJ-like"/>
</dbReference>
<dbReference type="Gene3D" id="3.20.20.140">
    <property type="entry name" value="Metal-dependent hydrolases"/>
    <property type="match status" value="1"/>
</dbReference>
<dbReference type="AlphaFoldDB" id="A0A6J4LCP8"/>
<dbReference type="CDD" id="cd01300">
    <property type="entry name" value="YtcJ_like"/>
    <property type="match status" value="1"/>
</dbReference>
<dbReference type="PANTHER" id="PTHR22642">
    <property type="entry name" value="IMIDAZOLONEPROPIONASE"/>
    <property type="match status" value="1"/>
</dbReference>
<dbReference type="PANTHER" id="PTHR22642:SF21">
    <property type="entry name" value="PERIPLASMIC PROTEIN"/>
    <property type="match status" value="1"/>
</dbReference>
<evidence type="ECO:0000259" key="2">
    <source>
        <dbReference type="Pfam" id="PF07969"/>
    </source>
</evidence>
<dbReference type="Pfam" id="PF07969">
    <property type="entry name" value="Amidohydro_3"/>
    <property type="match status" value="1"/>
</dbReference>
<dbReference type="Gene3D" id="3.10.310.70">
    <property type="match status" value="1"/>
</dbReference>
<proteinExistence type="predicted"/>
<dbReference type="InterPro" id="IPR011059">
    <property type="entry name" value="Metal-dep_hydrolase_composite"/>
</dbReference>
<dbReference type="InterPro" id="IPR032466">
    <property type="entry name" value="Metal_Hydrolase"/>
</dbReference>
<evidence type="ECO:0000313" key="3">
    <source>
        <dbReference type="EMBL" id="CAA9329681.1"/>
    </source>
</evidence>
<keyword evidence="1" id="KW-0732">Signal</keyword>
<name>A0A6J4LCP8_9SPHI</name>
<dbReference type="InterPro" id="IPR013108">
    <property type="entry name" value="Amidohydro_3"/>
</dbReference>
<dbReference type="GO" id="GO:0016810">
    <property type="term" value="F:hydrolase activity, acting on carbon-nitrogen (but not peptide) bonds"/>
    <property type="evidence" value="ECO:0007669"/>
    <property type="project" value="InterPro"/>
</dbReference>